<proteinExistence type="predicted"/>
<organism evidence="1">
    <name type="scientific">Pakpunavirus sp</name>
    <dbReference type="NCBI Taxonomy" id="2833053"/>
    <lineage>
        <taxon>Viruses</taxon>
        <taxon>Duplodnaviria</taxon>
        <taxon>Heunggongvirae</taxon>
        <taxon>Uroviricota</taxon>
        <taxon>Caudoviricetes</taxon>
        <taxon>Vandenendeviridae</taxon>
        <taxon>Skurskavirinae</taxon>
        <taxon>Pakpunavirus</taxon>
    </lineage>
</organism>
<protein>
    <submittedName>
        <fullName evidence="1">Tail protein</fullName>
    </submittedName>
</protein>
<reference evidence="1" key="1">
    <citation type="submission" date="2024-06" db="EMBL/GenBank/DDBJ databases">
        <authorList>
            <person name="Agudelo-Romero P."/>
            <person name="Caparros-Martin J.A."/>
            <person name="Sharma A."/>
            <person name="Saladie M."/>
            <person name="Stick S.M."/>
            <person name="O'Gara F."/>
        </authorList>
    </citation>
    <scope>NUCLEOTIDE SEQUENCE</scope>
    <source>
        <strain evidence="1">VContig1</strain>
    </source>
</reference>
<sequence>MRVERGTALLASLYVNAHRGKDTQPAQLWDFAPHHDQPVVSLDEAMERWA</sequence>
<name>A0AB39BZR9_9CAUD</name>
<accession>A0AB39BZR9</accession>
<evidence type="ECO:0000313" key="1">
    <source>
        <dbReference type="EMBL" id="XDI97830.1"/>
    </source>
</evidence>
<dbReference type="EMBL" id="PP986815">
    <property type="protein sequence ID" value="XDI97830.1"/>
    <property type="molecule type" value="Genomic_DNA"/>
</dbReference>